<accession>A0A9P3GEG6</accession>
<comment type="caution">
    <text evidence="1">The sequence shown here is derived from an EMBL/GenBank/DDBJ whole genome shotgun (WGS) entry which is preliminary data.</text>
</comment>
<organism evidence="1 2">
    <name type="scientific">Phanerochaete sordida</name>
    <dbReference type="NCBI Taxonomy" id="48140"/>
    <lineage>
        <taxon>Eukaryota</taxon>
        <taxon>Fungi</taxon>
        <taxon>Dikarya</taxon>
        <taxon>Basidiomycota</taxon>
        <taxon>Agaricomycotina</taxon>
        <taxon>Agaricomycetes</taxon>
        <taxon>Polyporales</taxon>
        <taxon>Phanerochaetaceae</taxon>
        <taxon>Phanerochaete</taxon>
    </lineage>
</organism>
<evidence type="ECO:0000313" key="1">
    <source>
        <dbReference type="EMBL" id="GJE93320.1"/>
    </source>
</evidence>
<protein>
    <submittedName>
        <fullName evidence="1">Uncharacterized protein</fullName>
    </submittedName>
</protein>
<dbReference type="Proteomes" id="UP000703269">
    <property type="component" value="Unassembled WGS sequence"/>
</dbReference>
<dbReference type="EMBL" id="BPQB01000031">
    <property type="protein sequence ID" value="GJE93320.1"/>
    <property type="molecule type" value="Genomic_DNA"/>
</dbReference>
<name>A0A9P3GEG6_9APHY</name>
<dbReference type="AlphaFoldDB" id="A0A9P3GEG6"/>
<keyword evidence="2" id="KW-1185">Reference proteome</keyword>
<evidence type="ECO:0000313" key="2">
    <source>
        <dbReference type="Proteomes" id="UP000703269"/>
    </source>
</evidence>
<gene>
    <name evidence="1" type="ORF">PsYK624_094790</name>
</gene>
<sequence>MVGVAFKNLKAGSLASSRQCFDFLGLFSLYLRLHMHLHNDATPPVLNSYIHWFIQQLKQLDKDNRPKSAALRRHTLEEWQVVDGEIARRQLAHKNDEWRRVARAWQVARTHLLPESGEPHWTPFGALERCA</sequence>
<reference evidence="1 2" key="1">
    <citation type="submission" date="2021-08" db="EMBL/GenBank/DDBJ databases">
        <title>Draft Genome Sequence of Phanerochaete sordida strain YK-624.</title>
        <authorList>
            <person name="Mori T."/>
            <person name="Dohra H."/>
            <person name="Suzuki T."/>
            <person name="Kawagishi H."/>
            <person name="Hirai H."/>
        </authorList>
    </citation>
    <scope>NUCLEOTIDE SEQUENCE [LARGE SCALE GENOMIC DNA]</scope>
    <source>
        <strain evidence="1 2">YK-624</strain>
    </source>
</reference>
<proteinExistence type="predicted"/>